<comment type="similarity">
    <text evidence="1">Belongs to the short-chain dehydrogenases/reductases (SDR) family.</text>
</comment>
<reference evidence="3 4" key="1">
    <citation type="submission" date="2020-08" db="EMBL/GenBank/DDBJ databases">
        <title>Genomic Encyclopedia of Type Strains, Phase IV (KMG-V): Genome sequencing to study the core and pangenomes of soil and plant-associated prokaryotes.</title>
        <authorList>
            <person name="Whitman W."/>
        </authorList>
    </citation>
    <scope>NUCLEOTIDE SEQUENCE [LARGE SCALE GENOMIC DNA]</scope>
    <source>
        <strain evidence="3 4">JPY158</strain>
    </source>
</reference>
<dbReference type="SUPFAM" id="SSF51735">
    <property type="entry name" value="NAD(P)-binding Rossmann-fold domains"/>
    <property type="match status" value="1"/>
</dbReference>
<evidence type="ECO:0000256" key="1">
    <source>
        <dbReference type="ARBA" id="ARBA00006484"/>
    </source>
</evidence>
<keyword evidence="4" id="KW-1185">Reference proteome</keyword>
<dbReference type="EMBL" id="JACHDD010000004">
    <property type="protein sequence ID" value="MBB5424286.1"/>
    <property type="molecule type" value="Genomic_DNA"/>
</dbReference>
<dbReference type="InterPro" id="IPR050259">
    <property type="entry name" value="SDR"/>
</dbReference>
<dbReference type="InterPro" id="IPR002347">
    <property type="entry name" value="SDR_fam"/>
</dbReference>
<dbReference type="Proteomes" id="UP000592780">
    <property type="component" value="Unassembled WGS sequence"/>
</dbReference>
<feature type="domain" description="Ketoreductase" evidence="2">
    <location>
        <begin position="44"/>
        <end position="215"/>
    </location>
</feature>
<evidence type="ECO:0000259" key="2">
    <source>
        <dbReference type="SMART" id="SM00822"/>
    </source>
</evidence>
<sequence length="299" mass="31439">MLLPAIAARSSSLFAVRKQAVPDVAILNSSIERKTPMDLNLTGKLALVSGSTAGIGLAIASTLAQEGARVIVNGRSQSSVDDVVAQLKAQTGGDVQGFAGDLSTAASAEELARRYPGVEILVNNLGIFEPKPFEEIPDADWLRFFDVNVLSGVRLARLYLPAMRQANWGRIIFISSESGVQIPAEMIHYGMTKTAQLAVARGLAEAVAGTGITVNSVLPGPTKSRGVGEFVESLAKADGKSFEAFEKEFFEKVRPTSLIKRFGSPQEVASLVAYIASPLSSATTGAALRADGGVVKSAF</sequence>
<dbReference type="PRINTS" id="PR00081">
    <property type="entry name" value="GDHRDH"/>
</dbReference>
<name>A0A7W8PQG9_PARAM</name>
<evidence type="ECO:0000313" key="4">
    <source>
        <dbReference type="Proteomes" id="UP000592780"/>
    </source>
</evidence>
<accession>A0A7W8PQG9</accession>
<dbReference type="Gene3D" id="3.40.50.720">
    <property type="entry name" value="NAD(P)-binding Rossmann-like Domain"/>
    <property type="match status" value="1"/>
</dbReference>
<protein>
    <submittedName>
        <fullName evidence="3">NAD(P)-dependent dehydrogenase (Short-subunit alcohol dehydrogenase family)</fullName>
    </submittedName>
</protein>
<gene>
    <name evidence="3" type="ORF">HDG40_002431</name>
</gene>
<evidence type="ECO:0000313" key="3">
    <source>
        <dbReference type="EMBL" id="MBB5424286.1"/>
    </source>
</evidence>
<dbReference type="Pfam" id="PF13561">
    <property type="entry name" value="adh_short_C2"/>
    <property type="match status" value="1"/>
</dbReference>
<dbReference type="InterPro" id="IPR057326">
    <property type="entry name" value="KR_dom"/>
</dbReference>
<organism evidence="3 4">
    <name type="scientific">Paraburkholderia atlantica</name>
    <dbReference type="NCBI Taxonomy" id="2654982"/>
    <lineage>
        <taxon>Bacteria</taxon>
        <taxon>Pseudomonadati</taxon>
        <taxon>Pseudomonadota</taxon>
        <taxon>Betaproteobacteria</taxon>
        <taxon>Burkholderiales</taxon>
        <taxon>Burkholderiaceae</taxon>
        <taxon>Paraburkholderia</taxon>
    </lineage>
</organism>
<dbReference type="CDD" id="cd05233">
    <property type="entry name" value="SDR_c"/>
    <property type="match status" value="1"/>
</dbReference>
<proteinExistence type="inferred from homology"/>
<dbReference type="SMART" id="SM00822">
    <property type="entry name" value="PKS_KR"/>
    <property type="match status" value="1"/>
</dbReference>
<dbReference type="PANTHER" id="PTHR42879">
    <property type="entry name" value="3-OXOACYL-(ACYL-CARRIER-PROTEIN) REDUCTASE"/>
    <property type="match status" value="1"/>
</dbReference>
<dbReference type="InterPro" id="IPR036291">
    <property type="entry name" value="NAD(P)-bd_dom_sf"/>
</dbReference>
<comment type="caution">
    <text evidence="3">The sequence shown here is derived from an EMBL/GenBank/DDBJ whole genome shotgun (WGS) entry which is preliminary data.</text>
</comment>
<dbReference type="AlphaFoldDB" id="A0A7W8PQG9"/>
<dbReference type="FunFam" id="3.40.50.720:FF:000084">
    <property type="entry name" value="Short-chain dehydrogenase reductase"/>
    <property type="match status" value="1"/>
</dbReference>